<name>A0A2L2U1P1_9HYPO</name>
<feature type="region of interest" description="Disordered" evidence="1">
    <location>
        <begin position="273"/>
        <end position="296"/>
    </location>
</feature>
<evidence type="ECO:0000313" key="2">
    <source>
        <dbReference type="EMBL" id="CEI69240.1"/>
    </source>
</evidence>
<feature type="compositionally biased region" description="Low complexity" evidence="1">
    <location>
        <begin position="281"/>
        <end position="291"/>
    </location>
</feature>
<evidence type="ECO:0000256" key="1">
    <source>
        <dbReference type="SAM" id="MobiDB-lite"/>
    </source>
</evidence>
<protein>
    <submittedName>
        <fullName evidence="2">Uncharacterized protein</fullName>
    </submittedName>
</protein>
<sequence length="365" mass="41277">MAEPDQQAKNGEEIVRKINVGCSAIPVNKLPPGKSYALSESIVTEIFRETGIPDDLNTECKDAMAEKIMMRDLLQIMRLQAHPNWKSIFSKLGQMRALREFTSMPVSLSAPDLALVIAAVVFRKIEPKQIWPLKHMKDFLNFSAILMRATEPQVRRDVLIKGRMISIVGAKKPQTNIYEAAMQAVTRQTMKNDASAIYCHNLDIKDKPQKSIENAESEDLETQPDSQLNSDTLRDHALQMKEFGKRLSSPDQKFVRRVQRDIRRFANLADKKKNEMALEHSSATSRPSSSSGFGPDIGSSSIDLFGRYKMLWKGSLRENGSIPESLRELVRHDCDPSQIFYLEEAESDFLAANTLRNDENGHARQ</sequence>
<keyword evidence="3" id="KW-1185">Reference proteome</keyword>
<dbReference type="Proteomes" id="UP000245910">
    <property type="component" value="Chromosome III"/>
</dbReference>
<accession>A0A2L2U1P1</accession>
<evidence type="ECO:0000313" key="3">
    <source>
        <dbReference type="Proteomes" id="UP000245910"/>
    </source>
</evidence>
<reference evidence="3" key="1">
    <citation type="submission" date="2014-10" db="EMBL/GenBank/DDBJ databases">
        <authorList>
            <person name="King R."/>
        </authorList>
    </citation>
    <scope>NUCLEOTIDE SEQUENCE [LARGE SCALE GENOMIC DNA]</scope>
    <source>
        <strain evidence="3">A3/5</strain>
    </source>
</reference>
<organism evidence="2 3">
    <name type="scientific">Fusarium venenatum</name>
    <dbReference type="NCBI Taxonomy" id="56646"/>
    <lineage>
        <taxon>Eukaryota</taxon>
        <taxon>Fungi</taxon>
        <taxon>Dikarya</taxon>
        <taxon>Ascomycota</taxon>
        <taxon>Pezizomycotina</taxon>
        <taxon>Sordariomycetes</taxon>
        <taxon>Hypocreomycetidae</taxon>
        <taxon>Hypocreales</taxon>
        <taxon>Nectriaceae</taxon>
        <taxon>Fusarium</taxon>
    </lineage>
</organism>
<proteinExistence type="predicted"/>
<dbReference type="AlphaFoldDB" id="A0A2L2U1P1"/>
<dbReference type="EMBL" id="LN649231">
    <property type="protein sequence ID" value="CEI69240.1"/>
    <property type="molecule type" value="Genomic_DNA"/>
</dbReference>